<dbReference type="EMBL" id="CP045835">
    <property type="protein sequence ID" value="QGG51449.1"/>
    <property type="molecule type" value="Genomic_DNA"/>
</dbReference>
<organism evidence="2 3">
    <name type="scientific">Lysinibacillus pakistanensis</name>
    <dbReference type="NCBI Taxonomy" id="759811"/>
    <lineage>
        <taxon>Bacteria</taxon>
        <taxon>Bacillati</taxon>
        <taxon>Bacillota</taxon>
        <taxon>Bacilli</taxon>
        <taxon>Bacillales</taxon>
        <taxon>Bacillaceae</taxon>
        <taxon>Lysinibacillus</taxon>
    </lineage>
</organism>
<evidence type="ECO:0008006" key="4">
    <source>
        <dbReference type="Google" id="ProtNLM"/>
    </source>
</evidence>
<dbReference type="RefSeq" id="WP_369595625.1">
    <property type="nucleotide sequence ID" value="NZ_CP045835.1"/>
</dbReference>
<gene>
    <name evidence="2" type="ORF">GDS87_10970</name>
</gene>
<protein>
    <recommendedName>
        <fullName evidence="4">DUF1049 domain-containing protein</fullName>
    </recommendedName>
</protein>
<keyword evidence="3" id="KW-1185">Reference proteome</keyword>
<dbReference type="Proteomes" id="UP000373269">
    <property type="component" value="Chromosome"/>
</dbReference>
<evidence type="ECO:0000313" key="2">
    <source>
        <dbReference type="EMBL" id="QGG51449.1"/>
    </source>
</evidence>
<feature type="transmembrane region" description="Helical" evidence="1">
    <location>
        <begin position="7"/>
        <end position="27"/>
    </location>
</feature>
<keyword evidence="1" id="KW-0812">Transmembrane</keyword>
<evidence type="ECO:0000256" key="1">
    <source>
        <dbReference type="SAM" id="Phobius"/>
    </source>
</evidence>
<accession>A0ABX6DEL1</accession>
<proteinExistence type="predicted"/>
<keyword evidence="1" id="KW-0472">Membrane</keyword>
<evidence type="ECO:0000313" key="3">
    <source>
        <dbReference type="Proteomes" id="UP000373269"/>
    </source>
</evidence>
<name>A0ABX6DEL1_9BACI</name>
<sequence length="113" mass="13185">MLKNIFEFILALPKLFFFILLIAFITLNMEANELSKGKQNEKLANLIDFFESQILLFTLILAVIEVASIIYTFTLKNRAELELVRRVSRLESKLLEYEKDIKHLESGDMKNNT</sequence>
<reference evidence="2 3" key="1">
    <citation type="submission" date="2019-11" db="EMBL/GenBank/DDBJ databases">
        <title>Whole Genome Sequencing and Comparative Genomic Analyses of Lysinibacillus pakistanensis LZH-9, a Halotolerant Strain with Excellent COD Removal Capability.</title>
        <authorList>
            <person name="Zhou H."/>
        </authorList>
    </citation>
    <scope>NUCLEOTIDE SEQUENCE [LARGE SCALE GENOMIC DNA]</scope>
    <source>
        <strain evidence="2 3">LZH-9</strain>
    </source>
</reference>
<keyword evidence="1" id="KW-1133">Transmembrane helix</keyword>
<feature type="transmembrane region" description="Helical" evidence="1">
    <location>
        <begin position="54"/>
        <end position="75"/>
    </location>
</feature>